<name>A0A542CSB8_AMYCI</name>
<dbReference type="InterPro" id="IPR024516">
    <property type="entry name" value="Mce_C"/>
</dbReference>
<protein>
    <submittedName>
        <fullName evidence="3">Phospholipid/cholesterol/gamma-HCH transport system substrate-binding protein</fullName>
    </submittedName>
</protein>
<keyword evidence="4" id="KW-1185">Reference proteome</keyword>
<dbReference type="PANTHER" id="PTHR33371">
    <property type="entry name" value="INTERMEMBRANE PHOSPHOLIPID TRANSPORT SYSTEM BINDING PROTEIN MLAD-RELATED"/>
    <property type="match status" value="1"/>
</dbReference>
<sequence length="333" mass="35069">MKQRIVLVKLAAFVLSCVLAAVLVINTLTDPLPGRTVSYHAVFTDAHGLRPGSEVSVAGVRVGTVTELRLRDGRALVTFEVATAQHVPAGALAVIRYADLLGARYLAVTEGEPGGGELAPGSTIPVQRTRPALDLTALFNGFKPLFDSVEPAEVNQLAREIAAVFHGRTGSLDGLLSKVVSVTSTLAGKDEVLGEVLENLTGVLDTMRDHRTDLRSLIGSLAELTSAAAQSRERIAGALDSGAALAGSLTRLLGDLGPRLSSDVRALREVTGTMAANREEFEVLLREAPEFVSTLGRTLDYGSWVNVYVCNLGVTIGGEPIELGAGPHSEVCR</sequence>
<organism evidence="3 4">
    <name type="scientific">Amycolatopsis cihanbeyliensis</name>
    <dbReference type="NCBI Taxonomy" id="1128664"/>
    <lineage>
        <taxon>Bacteria</taxon>
        <taxon>Bacillati</taxon>
        <taxon>Actinomycetota</taxon>
        <taxon>Actinomycetes</taxon>
        <taxon>Pseudonocardiales</taxon>
        <taxon>Pseudonocardiaceae</taxon>
        <taxon>Amycolatopsis</taxon>
    </lineage>
</organism>
<feature type="domain" description="Mce/MlaD" evidence="1">
    <location>
        <begin position="36"/>
        <end position="111"/>
    </location>
</feature>
<dbReference type="GO" id="GO:0051701">
    <property type="term" value="P:biological process involved in interaction with host"/>
    <property type="evidence" value="ECO:0007669"/>
    <property type="project" value="TreeGrafter"/>
</dbReference>
<proteinExistence type="predicted"/>
<feature type="domain" description="Mammalian cell entry C-terminal" evidence="2">
    <location>
        <begin position="117"/>
        <end position="293"/>
    </location>
</feature>
<dbReference type="AlphaFoldDB" id="A0A542CSB8"/>
<dbReference type="Pfam" id="PF11887">
    <property type="entry name" value="Mce4_CUP1"/>
    <property type="match status" value="1"/>
</dbReference>
<dbReference type="InterPro" id="IPR052336">
    <property type="entry name" value="MlaD_Phospholipid_Transporter"/>
</dbReference>
<dbReference type="Proteomes" id="UP000320876">
    <property type="component" value="Unassembled WGS sequence"/>
</dbReference>
<dbReference type="InterPro" id="IPR003399">
    <property type="entry name" value="Mce/MlaD"/>
</dbReference>
<dbReference type="GO" id="GO:0005576">
    <property type="term" value="C:extracellular region"/>
    <property type="evidence" value="ECO:0007669"/>
    <property type="project" value="TreeGrafter"/>
</dbReference>
<reference evidence="3 4" key="1">
    <citation type="submission" date="2019-06" db="EMBL/GenBank/DDBJ databases">
        <title>Sequencing the genomes of 1000 actinobacteria strains.</title>
        <authorList>
            <person name="Klenk H.-P."/>
        </authorList>
    </citation>
    <scope>NUCLEOTIDE SEQUENCE [LARGE SCALE GENOMIC DNA]</scope>
    <source>
        <strain evidence="3 4">DSM 45679</strain>
    </source>
</reference>
<dbReference type="RefSeq" id="WP_142002765.1">
    <property type="nucleotide sequence ID" value="NZ_VFML01000002.1"/>
</dbReference>
<dbReference type="EMBL" id="VFML01000002">
    <property type="protein sequence ID" value="TQI93719.1"/>
    <property type="molecule type" value="Genomic_DNA"/>
</dbReference>
<evidence type="ECO:0000259" key="2">
    <source>
        <dbReference type="Pfam" id="PF11887"/>
    </source>
</evidence>
<evidence type="ECO:0000259" key="1">
    <source>
        <dbReference type="Pfam" id="PF02470"/>
    </source>
</evidence>
<comment type="caution">
    <text evidence="3">The sequence shown here is derived from an EMBL/GenBank/DDBJ whole genome shotgun (WGS) entry which is preliminary data.</text>
</comment>
<dbReference type="NCBIfam" id="TIGR00996">
    <property type="entry name" value="Mtu_fam_mce"/>
    <property type="match status" value="1"/>
</dbReference>
<dbReference type="InterPro" id="IPR005693">
    <property type="entry name" value="Mce"/>
</dbReference>
<dbReference type="OrthoDB" id="338143at2"/>
<evidence type="ECO:0000313" key="4">
    <source>
        <dbReference type="Proteomes" id="UP000320876"/>
    </source>
</evidence>
<dbReference type="PANTHER" id="PTHR33371:SF17">
    <property type="entry name" value="MCE-FAMILY PROTEIN MCE1B"/>
    <property type="match status" value="1"/>
</dbReference>
<gene>
    <name evidence="3" type="ORF">FB471_5860</name>
</gene>
<evidence type="ECO:0000313" key="3">
    <source>
        <dbReference type="EMBL" id="TQI93719.1"/>
    </source>
</evidence>
<dbReference type="Pfam" id="PF02470">
    <property type="entry name" value="MlaD"/>
    <property type="match status" value="1"/>
</dbReference>
<accession>A0A542CSB8</accession>